<accession>A0A8J7QAW0</accession>
<evidence type="ECO:0000259" key="14">
    <source>
        <dbReference type="PROSITE" id="PS50206"/>
    </source>
</evidence>
<reference evidence="15" key="1">
    <citation type="submission" date="2021-03" db="EMBL/GenBank/DDBJ databases">
        <authorList>
            <person name="Wang G."/>
        </authorList>
    </citation>
    <scope>NUCLEOTIDE SEQUENCE</scope>
    <source>
        <strain evidence="15">KCTC 12899</strain>
    </source>
</reference>
<evidence type="ECO:0000256" key="1">
    <source>
        <dbReference type="ARBA" id="ARBA00009919"/>
    </source>
</evidence>
<dbReference type="InterPro" id="IPR001763">
    <property type="entry name" value="Rhodanese-like_dom"/>
</dbReference>
<dbReference type="GO" id="GO:0005524">
    <property type="term" value="F:ATP binding"/>
    <property type="evidence" value="ECO:0007669"/>
    <property type="project" value="UniProtKB-KW"/>
</dbReference>
<keyword evidence="2" id="KW-0808">Transferase</keyword>
<dbReference type="SUPFAM" id="SSF69572">
    <property type="entry name" value="Activating enzymes of the ubiquitin-like proteins"/>
    <property type="match status" value="1"/>
</dbReference>
<dbReference type="CDD" id="cd00757">
    <property type="entry name" value="ThiF_MoeB_HesA_family"/>
    <property type="match status" value="1"/>
</dbReference>
<comment type="catalytic activity">
    <reaction evidence="5">
        <text>[molybdopterin-synthase sulfur-carrier protein]-C-terminal Gly-Gly + ATP + H(+) = [molybdopterin-synthase sulfur-carrier protein]-C-terminal Gly-Gly-AMP + diphosphate</text>
        <dbReference type="Rhea" id="RHEA:43616"/>
        <dbReference type="Rhea" id="RHEA-COMP:12159"/>
        <dbReference type="Rhea" id="RHEA-COMP:12202"/>
        <dbReference type="ChEBI" id="CHEBI:15378"/>
        <dbReference type="ChEBI" id="CHEBI:30616"/>
        <dbReference type="ChEBI" id="CHEBI:33019"/>
        <dbReference type="ChEBI" id="CHEBI:90618"/>
        <dbReference type="ChEBI" id="CHEBI:90778"/>
        <dbReference type="EC" id="2.7.7.80"/>
    </reaction>
</comment>
<protein>
    <recommendedName>
        <fullName evidence="9">Molybdopterin-synthase adenylyltransferase</fullName>
        <ecNumber evidence="8">2.7.7.80</ecNumber>
    </recommendedName>
    <alternativeName>
        <fullName evidence="12">MoaD protein adenylase</fullName>
    </alternativeName>
    <alternativeName>
        <fullName evidence="10">Molybdopterin-converting factor subunit 1 adenylase</fullName>
    </alternativeName>
    <alternativeName>
        <fullName evidence="11">Sulfur carrier protein MoaD adenylyltransferase</fullName>
    </alternativeName>
</protein>
<dbReference type="GO" id="GO:0061605">
    <property type="term" value="F:molybdopterin-synthase adenylyltransferase activity"/>
    <property type="evidence" value="ECO:0007669"/>
    <property type="project" value="UniProtKB-EC"/>
</dbReference>
<keyword evidence="13" id="KW-1133">Transmembrane helix</keyword>
<evidence type="ECO:0000256" key="12">
    <source>
        <dbReference type="ARBA" id="ARBA00078531"/>
    </source>
</evidence>
<evidence type="ECO:0000256" key="7">
    <source>
        <dbReference type="ARBA" id="ARBA00063809"/>
    </source>
</evidence>
<dbReference type="NCBIfam" id="NF004281">
    <property type="entry name" value="PRK05690.1"/>
    <property type="match status" value="1"/>
</dbReference>
<keyword evidence="4" id="KW-0067">ATP-binding</keyword>
<dbReference type="GO" id="GO:0008641">
    <property type="term" value="F:ubiquitin-like modifier activating enzyme activity"/>
    <property type="evidence" value="ECO:0007669"/>
    <property type="project" value="InterPro"/>
</dbReference>
<dbReference type="Pfam" id="PF00899">
    <property type="entry name" value="ThiF"/>
    <property type="match status" value="1"/>
</dbReference>
<dbReference type="FunFam" id="3.40.50.720:FF:000033">
    <property type="entry name" value="Adenylyltransferase and sulfurtransferase MOCS3"/>
    <property type="match status" value="1"/>
</dbReference>
<dbReference type="GO" id="GO:0005829">
    <property type="term" value="C:cytosol"/>
    <property type="evidence" value="ECO:0007669"/>
    <property type="project" value="TreeGrafter"/>
</dbReference>
<evidence type="ECO:0000256" key="10">
    <source>
        <dbReference type="ARBA" id="ARBA00075110"/>
    </source>
</evidence>
<keyword evidence="16" id="KW-1185">Reference proteome</keyword>
<evidence type="ECO:0000256" key="6">
    <source>
        <dbReference type="ARBA" id="ARBA00055169"/>
    </source>
</evidence>
<dbReference type="EMBL" id="JAFREP010000019">
    <property type="protein sequence ID" value="MBO1320709.1"/>
    <property type="molecule type" value="Genomic_DNA"/>
</dbReference>
<keyword evidence="13" id="KW-0812">Transmembrane</keyword>
<dbReference type="InterPro" id="IPR000594">
    <property type="entry name" value="ThiF_NAD_FAD-bd"/>
</dbReference>
<evidence type="ECO:0000313" key="16">
    <source>
        <dbReference type="Proteomes" id="UP000664417"/>
    </source>
</evidence>
<evidence type="ECO:0000256" key="9">
    <source>
        <dbReference type="ARBA" id="ARBA00073635"/>
    </source>
</evidence>
<evidence type="ECO:0000256" key="11">
    <source>
        <dbReference type="ARBA" id="ARBA00075328"/>
    </source>
</evidence>
<dbReference type="Gene3D" id="3.40.250.10">
    <property type="entry name" value="Rhodanese-like domain"/>
    <property type="match status" value="1"/>
</dbReference>
<dbReference type="InterPro" id="IPR035985">
    <property type="entry name" value="Ubiquitin-activating_enz"/>
</dbReference>
<comment type="function">
    <text evidence="6">Catalyzes the adenylation by ATP of the carboxyl group of the C-terminal glycine of sulfur carrier protein MoaD.</text>
</comment>
<evidence type="ECO:0000256" key="3">
    <source>
        <dbReference type="ARBA" id="ARBA00022741"/>
    </source>
</evidence>
<evidence type="ECO:0000256" key="5">
    <source>
        <dbReference type="ARBA" id="ARBA00052218"/>
    </source>
</evidence>
<dbReference type="EC" id="2.7.7.80" evidence="8"/>
<evidence type="ECO:0000313" key="15">
    <source>
        <dbReference type="EMBL" id="MBO1320709.1"/>
    </source>
</evidence>
<gene>
    <name evidence="15" type="primary">moeB</name>
    <name evidence="15" type="ORF">J3U88_19680</name>
</gene>
<comment type="caution">
    <text evidence="15">The sequence shown here is derived from an EMBL/GenBank/DDBJ whole genome shotgun (WGS) entry which is preliminary data.</text>
</comment>
<evidence type="ECO:0000256" key="8">
    <source>
        <dbReference type="ARBA" id="ARBA00066884"/>
    </source>
</evidence>
<dbReference type="PANTHER" id="PTHR10953:SF102">
    <property type="entry name" value="ADENYLYLTRANSFERASE AND SULFURTRANSFERASE MOCS3"/>
    <property type="match status" value="1"/>
</dbReference>
<feature type="domain" description="Rhodanese" evidence="14">
    <location>
        <begin position="286"/>
        <end position="375"/>
    </location>
</feature>
<dbReference type="GO" id="GO:0008146">
    <property type="term" value="F:sulfotransferase activity"/>
    <property type="evidence" value="ECO:0007669"/>
    <property type="project" value="TreeGrafter"/>
</dbReference>
<organism evidence="15 16">
    <name type="scientific">Acanthopleuribacter pedis</name>
    <dbReference type="NCBI Taxonomy" id="442870"/>
    <lineage>
        <taxon>Bacteria</taxon>
        <taxon>Pseudomonadati</taxon>
        <taxon>Acidobacteriota</taxon>
        <taxon>Holophagae</taxon>
        <taxon>Acanthopleuribacterales</taxon>
        <taxon>Acanthopleuribacteraceae</taxon>
        <taxon>Acanthopleuribacter</taxon>
    </lineage>
</organism>
<proteinExistence type="inferred from homology"/>
<keyword evidence="13" id="KW-0472">Membrane</keyword>
<comment type="subunit">
    <text evidence="7">Homodimer. Forms a stable heterotetrameric complex of 2 MoeB and 2 MoaD during adenylation of MoaD.</text>
</comment>
<dbReference type="SMART" id="SM00450">
    <property type="entry name" value="RHOD"/>
    <property type="match status" value="1"/>
</dbReference>
<dbReference type="PANTHER" id="PTHR10953">
    <property type="entry name" value="UBIQUITIN-ACTIVATING ENZYME E1"/>
    <property type="match status" value="1"/>
</dbReference>
<dbReference type="InterPro" id="IPR036873">
    <property type="entry name" value="Rhodanese-like_dom_sf"/>
</dbReference>
<dbReference type="GO" id="GO:0004792">
    <property type="term" value="F:thiosulfate-cyanide sulfurtransferase activity"/>
    <property type="evidence" value="ECO:0007669"/>
    <property type="project" value="TreeGrafter"/>
</dbReference>
<feature type="transmembrane region" description="Helical" evidence="13">
    <location>
        <begin position="34"/>
        <end position="61"/>
    </location>
</feature>
<dbReference type="PROSITE" id="PS50206">
    <property type="entry name" value="RHODANESE_3"/>
    <property type="match status" value="1"/>
</dbReference>
<dbReference type="AlphaFoldDB" id="A0A8J7QAW0"/>
<keyword evidence="3" id="KW-0547">Nucleotide-binding</keyword>
<sequence length="377" mass="40604">MEQLSNKEILRYSRHLKLPSFGIHAQRKLKQSKVLLIGAGGLGCPIGLYLAAAGVGAMVLVDDDVVEVHNLQRQVAHGTAGAGSPKVDSLRKRLHDLNPHVQLTTHQRRLNADWIMDVIADCDLVIDGTDNFATRYLVADACHLAKKPLVYGAIYQFEGQVSLFVPGEPGGCYRCLFPEAPSAGAAPSCDEAGVLGILPGTIGLMMANEAVKFLCDLGETLSGYLLMYDALAPSMRRLKLNRDPACALCGDQPTITRAETAAAGCAIQPPALEVPEISVAEAHQAGNQGAVFLDVRGVHEFDICHVRGAELIPLPTLDAESAGKLNRENQLIVYCHKGVRSRKATARLQALGFENVVSMRGGIDAWAEHIEPEMARY</sequence>
<dbReference type="Pfam" id="PF00581">
    <property type="entry name" value="Rhodanese"/>
    <property type="match status" value="1"/>
</dbReference>
<dbReference type="Proteomes" id="UP000664417">
    <property type="component" value="Unassembled WGS sequence"/>
</dbReference>
<dbReference type="RefSeq" id="WP_207860664.1">
    <property type="nucleotide sequence ID" value="NZ_JAFREP010000019.1"/>
</dbReference>
<dbReference type="InterPro" id="IPR045886">
    <property type="entry name" value="ThiF/MoeB/HesA"/>
</dbReference>
<dbReference type="Gene3D" id="3.40.50.720">
    <property type="entry name" value="NAD(P)-binding Rossmann-like Domain"/>
    <property type="match status" value="1"/>
</dbReference>
<evidence type="ECO:0000256" key="4">
    <source>
        <dbReference type="ARBA" id="ARBA00022840"/>
    </source>
</evidence>
<comment type="similarity">
    <text evidence="1">Belongs to the HesA/MoeB/ThiF family.</text>
</comment>
<name>A0A8J7QAW0_9BACT</name>
<keyword evidence="15" id="KW-0548">Nucleotidyltransferase</keyword>
<dbReference type="CDD" id="cd00158">
    <property type="entry name" value="RHOD"/>
    <property type="match status" value="1"/>
</dbReference>
<evidence type="ECO:0000256" key="2">
    <source>
        <dbReference type="ARBA" id="ARBA00022679"/>
    </source>
</evidence>
<evidence type="ECO:0000256" key="13">
    <source>
        <dbReference type="SAM" id="Phobius"/>
    </source>
</evidence>